<name>A0A8S5QQY8_9CAUD</name>
<accession>A0A8S5QQY8</accession>
<dbReference type="EMBL" id="BK015714">
    <property type="protein sequence ID" value="DAE21687.1"/>
    <property type="molecule type" value="Genomic_DNA"/>
</dbReference>
<organism evidence="1">
    <name type="scientific">Siphoviridae sp. ct4be24</name>
    <dbReference type="NCBI Taxonomy" id="2826289"/>
    <lineage>
        <taxon>Viruses</taxon>
        <taxon>Duplodnaviria</taxon>
        <taxon>Heunggongvirae</taxon>
        <taxon>Uroviricota</taxon>
        <taxon>Caudoviricetes</taxon>
    </lineage>
</organism>
<proteinExistence type="predicted"/>
<reference evidence="1" key="1">
    <citation type="journal article" date="2021" name="Proc. Natl. Acad. Sci. U.S.A.">
        <title>A Catalog of Tens of Thousands of Viruses from Human Metagenomes Reveals Hidden Associations with Chronic Diseases.</title>
        <authorList>
            <person name="Tisza M.J."/>
            <person name="Buck C.B."/>
        </authorList>
    </citation>
    <scope>NUCLEOTIDE SEQUENCE</scope>
    <source>
        <strain evidence="1">Ct4be24</strain>
    </source>
</reference>
<protein>
    <submittedName>
        <fullName evidence="1">Uncharacterized protein</fullName>
    </submittedName>
</protein>
<evidence type="ECO:0000313" key="1">
    <source>
        <dbReference type="EMBL" id="DAE21687.1"/>
    </source>
</evidence>
<sequence>MKRVANILDNDKNKGIDFIVHVKNEEQLNDLISVLIERQFEIQPPIIEETLADWMRSAAKEEGYDTCFRIRNREDNRCVAYNPSIEHWRLFCNDILEIINNELEFNEGEYSIEDAKIEAKKLYREFIEDKTILKLFDYDVNLSNDEIKDKIGLMLKYDKTKLFE</sequence>